<keyword evidence="2" id="KW-1185">Reference proteome</keyword>
<dbReference type="Proteomes" id="UP000824540">
    <property type="component" value="Unassembled WGS sequence"/>
</dbReference>
<sequence>MEGDILASGIQVAVEMTGSEIKSQISGTSNGGDTECSRSRPQWLYQDKRSYLGIYIRLTLIKAPCASW</sequence>
<evidence type="ECO:0000313" key="2">
    <source>
        <dbReference type="Proteomes" id="UP000824540"/>
    </source>
</evidence>
<accession>A0A8T2P4P2</accession>
<evidence type="ECO:0000313" key="1">
    <source>
        <dbReference type="EMBL" id="KAG9344582.1"/>
    </source>
</evidence>
<proteinExistence type="predicted"/>
<organism evidence="1 2">
    <name type="scientific">Albula glossodonta</name>
    <name type="common">roundjaw bonefish</name>
    <dbReference type="NCBI Taxonomy" id="121402"/>
    <lineage>
        <taxon>Eukaryota</taxon>
        <taxon>Metazoa</taxon>
        <taxon>Chordata</taxon>
        <taxon>Craniata</taxon>
        <taxon>Vertebrata</taxon>
        <taxon>Euteleostomi</taxon>
        <taxon>Actinopterygii</taxon>
        <taxon>Neopterygii</taxon>
        <taxon>Teleostei</taxon>
        <taxon>Albuliformes</taxon>
        <taxon>Albulidae</taxon>
        <taxon>Albula</taxon>
    </lineage>
</organism>
<protein>
    <submittedName>
        <fullName evidence="1">Uncharacterized protein</fullName>
    </submittedName>
</protein>
<reference evidence="1" key="1">
    <citation type="thesis" date="2021" institute="BYU ScholarsArchive" country="Provo, UT, USA">
        <title>Applications of and Algorithms for Genome Assembly and Genomic Analyses with an Emphasis on Marine Teleosts.</title>
        <authorList>
            <person name="Pickett B.D."/>
        </authorList>
    </citation>
    <scope>NUCLEOTIDE SEQUENCE</scope>
    <source>
        <strain evidence="1">HI-2016</strain>
    </source>
</reference>
<name>A0A8T2P4P2_9TELE</name>
<comment type="caution">
    <text evidence="1">The sequence shown here is derived from an EMBL/GenBank/DDBJ whole genome shotgun (WGS) entry which is preliminary data.</text>
</comment>
<gene>
    <name evidence="1" type="ORF">JZ751_011254</name>
</gene>
<dbReference type="EMBL" id="JAFBMS010000020">
    <property type="protein sequence ID" value="KAG9344582.1"/>
    <property type="molecule type" value="Genomic_DNA"/>
</dbReference>
<dbReference type="AlphaFoldDB" id="A0A8T2P4P2"/>